<feature type="region of interest" description="Disordered" evidence="10">
    <location>
        <begin position="1"/>
        <end position="23"/>
    </location>
</feature>
<protein>
    <recommendedName>
        <fullName evidence="3">Coiled-coil domain-containing protein 86</fullName>
    </recommendedName>
</protein>
<evidence type="ECO:0000256" key="4">
    <source>
        <dbReference type="ARBA" id="ARBA00022454"/>
    </source>
</evidence>
<organism evidence="11 12">
    <name type="scientific">Kingdonia uniflora</name>
    <dbReference type="NCBI Taxonomy" id="39325"/>
    <lineage>
        <taxon>Eukaryota</taxon>
        <taxon>Viridiplantae</taxon>
        <taxon>Streptophyta</taxon>
        <taxon>Embryophyta</taxon>
        <taxon>Tracheophyta</taxon>
        <taxon>Spermatophyta</taxon>
        <taxon>Magnoliopsida</taxon>
        <taxon>Ranunculales</taxon>
        <taxon>Circaeasteraceae</taxon>
        <taxon>Kingdonia</taxon>
    </lineage>
</organism>
<keyword evidence="6" id="KW-0164">Citrullination</keyword>
<dbReference type="OrthoDB" id="781329at2759"/>
<comment type="function">
    <text evidence="9">Required for proper chromosome segregation during mitosis and error-free mitotic progression.</text>
</comment>
<gene>
    <name evidence="11" type="ORF">GIB67_018886</name>
</gene>
<sequence length="175" mass="20476">MLDFRFLDEGIGGTRNKRKRDDEQESLIAMDVDHLPPSKRAALPSITNPDKPIFDGVRVSGRKWKQPRLRRASAQKVSHNPVSFEVRAKQKEIKKAYTERKNELKEEIRANKVEKRKKKVEREKKKEENILRSGTKLQKITNPKTLMKISKSKMKKQLKVVPDNMFDNKNKKKSI</sequence>
<comment type="subcellular location">
    <subcellularLocation>
        <location evidence="1">Chromosome</location>
    </subcellularLocation>
    <subcellularLocation>
        <location evidence="2">Nucleus</location>
        <location evidence="2">Nucleolus</location>
    </subcellularLocation>
</comment>
<keyword evidence="8" id="KW-0539">Nucleus</keyword>
<evidence type="ECO:0000256" key="8">
    <source>
        <dbReference type="ARBA" id="ARBA00023242"/>
    </source>
</evidence>
<dbReference type="AlphaFoldDB" id="A0A7J7MZ12"/>
<feature type="compositionally biased region" description="Basic and acidic residues" evidence="10">
    <location>
        <begin position="120"/>
        <end position="130"/>
    </location>
</feature>
<keyword evidence="12" id="KW-1185">Reference proteome</keyword>
<evidence type="ECO:0000256" key="7">
    <source>
        <dbReference type="ARBA" id="ARBA00023054"/>
    </source>
</evidence>
<dbReference type="PANTHER" id="PTHR13557:SF1">
    <property type="entry name" value="COILED-COIL DOMAIN-CONTAINING PROTEIN 86"/>
    <property type="match status" value="1"/>
</dbReference>
<comment type="caution">
    <text evidence="11">The sequence shown here is derived from an EMBL/GenBank/DDBJ whole genome shotgun (WGS) entry which is preliminary data.</text>
</comment>
<proteinExistence type="predicted"/>
<feature type="region of interest" description="Disordered" evidence="10">
    <location>
        <begin position="118"/>
        <end position="139"/>
    </location>
</feature>
<keyword evidence="4" id="KW-0158">Chromosome</keyword>
<evidence type="ECO:0000313" key="11">
    <source>
        <dbReference type="EMBL" id="KAF6160106.1"/>
    </source>
</evidence>
<evidence type="ECO:0000256" key="10">
    <source>
        <dbReference type="SAM" id="MobiDB-lite"/>
    </source>
</evidence>
<dbReference type="InterPro" id="IPR026570">
    <property type="entry name" value="CCDC86"/>
</dbReference>
<dbReference type="GO" id="GO:0005730">
    <property type="term" value="C:nucleolus"/>
    <property type="evidence" value="ECO:0007669"/>
    <property type="project" value="UniProtKB-SubCell"/>
</dbReference>
<evidence type="ECO:0000256" key="9">
    <source>
        <dbReference type="ARBA" id="ARBA00093307"/>
    </source>
</evidence>
<accession>A0A7J7MZ12</accession>
<evidence type="ECO:0000313" key="12">
    <source>
        <dbReference type="Proteomes" id="UP000541444"/>
    </source>
</evidence>
<reference evidence="11 12" key="1">
    <citation type="journal article" date="2020" name="IScience">
        <title>Genome Sequencing of the Endangered Kingdonia uniflora (Circaeasteraceae, Ranunculales) Reveals Potential Mechanisms of Evolutionary Specialization.</title>
        <authorList>
            <person name="Sun Y."/>
            <person name="Deng T."/>
            <person name="Zhang A."/>
            <person name="Moore M.J."/>
            <person name="Landis J.B."/>
            <person name="Lin N."/>
            <person name="Zhang H."/>
            <person name="Zhang X."/>
            <person name="Huang J."/>
            <person name="Zhang X."/>
            <person name="Sun H."/>
            <person name="Wang H."/>
        </authorList>
    </citation>
    <scope>NUCLEOTIDE SEQUENCE [LARGE SCALE GENOMIC DNA]</scope>
    <source>
        <strain evidence="11">TB1705</strain>
        <tissue evidence="11">Leaf</tissue>
    </source>
</reference>
<keyword evidence="7" id="KW-0175">Coiled coil</keyword>
<evidence type="ECO:0000256" key="1">
    <source>
        <dbReference type="ARBA" id="ARBA00004286"/>
    </source>
</evidence>
<dbReference type="PANTHER" id="PTHR13557">
    <property type="entry name" value="COILED-COIL DOMAIN-CONTAINING PROTEIN 86"/>
    <property type="match status" value="1"/>
</dbReference>
<dbReference type="EMBL" id="JACGCM010001173">
    <property type="protein sequence ID" value="KAF6160106.1"/>
    <property type="molecule type" value="Genomic_DNA"/>
</dbReference>
<evidence type="ECO:0000256" key="3">
    <source>
        <dbReference type="ARBA" id="ARBA00016738"/>
    </source>
</evidence>
<keyword evidence="5" id="KW-0597">Phosphoprotein</keyword>
<dbReference type="Proteomes" id="UP000541444">
    <property type="component" value="Unassembled WGS sequence"/>
</dbReference>
<name>A0A7J7MZ12_9MAGN</name>
<dbReference type="GO" id="GO:0005694">
    <property type="term" value="C:chromosome"/>
    <property type="evidence" value="ECO:0007669"/>
    <property type="project" value="UniProtKB-SubCell"/>
</dbReference>
<evidence type="ECO:0000256" key="6">
    <source>
        <dbReference type="ARBA" id="ARBA00022934"/>
    </source>
</evidence>
<evidence type="ECO:0000256" key="2">
    <source>
        <dbReference type="ARBA" id="ARBA00004604"/>
    </source>
</evidence>
<evidence type="ECO:0000256" key="5">
    <source>
        <dbReference type="ARBA" id="ARBA00022553"/>
    </source>
</evidence>